<proteinExistence type="predicted"/>
<organism evidence="1 2">
    <name type="scientific">Rhizopogon vinicolor AM-OR11-026</name>
    <dbReference type="NCBI Taxonomy" id="1314800"/>
    <lineage>
        <taxon>Eukaryota</taxon>
        <taxon>Fungi</taxon>
        <taxon>Dikarya</taxon>
        <taxon>Basidiomycota</taxon>
        <taxon>Agaricomycotina</taxon>
        <taxon>Agaricomycetes</taxon>
        <taxon>Agaricomycetidae</taxon>
        <taxon>Boletales</taxon>
        <taxon>Suillineae</taxon>
        <taxon>Rhizopogonaceae</taxon>
        <taxon>Rhizopogon</taxon>
    </lineage>
</organism>
<dbReference type="OrthoDB" id="10595784at2759"/>
<gene>
    <name evidence="1" type="ORF">K503DRAFT_766910</name>
</gene>
<accession>A0A1B7NBT0</accession>
<dbReference type="Proteomes" id="UP000092154">
    <property type="component" value="Unassembled WGS sequence"/>
</dbReference>
<evidence type="ECO:0000313" key="2">
    <source>
        <dbReference type="Proteomes" id="UP000092154"/>
    </source>
</evidence>
<keyword evidence="2" id="KW-1185">Reference proteome</keyword>
<reference evidence="1 2" key="1">
    <citation type="submission" date="2016-06" db="EMBL/GenBank/DDBJ databases">
        <title>Comparative genomics of the ectomycorrhizal sister species Rhizopogon vinicolor and Rhizopogon vesiculosus (Basidiomycota: Boletales) reveals a divergence of the mating type B locus.</title>
        <authorList>
            <consortium name="DOE Joint Genome Institute"/>
            <person name="Mujic A.B."/>
            <person name="Kuo A."/>
            <person name="Tritt A."/>
            <person name="Lipzen A."/>
            <person name="Chen C."/>
            <person name="Johnson J."/>
            <person name="Sharma A."/>
            <person name="Barry K."/>
            <person name="Grigoriev I.V."/>
            <person name="Spatafora J.W."/>
        </authorList>
    </citation>
    <scope>NUCLEOTIDE SEQUENCE [LARGE SCALE GENOMIC DNA]</scope>
    <source>
        <strain evidence="1 2">AM-OR11-026</strain>
    </source>
</reference>
<dbReference type="InParanoid" id="A0A1B7NBT0"/>
<protein>
    <submittedName>
        <fullName evidence="1">Uncharacterized protein</fullName>
    </submittedName>
</protein>
<name>A0A1B7NBT0_9AGAM</name>
<dbReference type="EMBL" id="KV448160">
    <property type="protein sequence ID" value="OAX42259.1"/>
    <property type="molecule type" value="Genomic_DNA"/>
</dbReference>
<sequence length="80" mass="9164">MPYKLSSFTAYTARRFASCASYHFARTPPNPVRVPTISFLRATAYESSSRPKKWKSTRLKGLSVSVRVWFLNMRALARCS</sequence>
<evidence type="ECO:0000313" key="1">
    <source>
        <dbReference type="EMBL" id="OAX42259.1"/>
    </source>
</evidence>
<dbReference type="AlphaFoldDB" id="A0A1B7NBT0"/>